<proteinExistence type="inferred from homology"/>
<keyword evidence="5" id="KW-1185">Reference proteome</keyword>
<evidence type="ECO:0000259" key="3">
    <source>
        <dbReference type="Pfam" id="PF02230"/>
    </source>
</evidence>
<dbReference type="AlphaFoldDB" id="A0A521FL28"/>
<dbReference type="OrthoDB" id="699118at2"/>
<dbReference type="PANTHER" id="PTHR10655">
    <property type="entry name" value="LYSOPHOSPHOLIPASE-RELATED"/>
    <property type="match status" value="1"/>
</dbReference>
<evidence type="ECO:0000256" key="1">
    <source>
        <dbReference type="ARBA" id="ARBA00006499"/>
    </source>
</evidence>
<sequence>MENKIETIKGEELMLSYKSYQPAQTDTKPGLIILLHGIGSNEDDLFRLKDNFPVGFVIVSARAPYTISPGRYTWFELAHQGGKPVINEEQAEKSRLVLNTFISQLTERYGIDDKNIYLGGFSQGGIMSYSVGLTFPQKLKGIFILSSRLLPEVKPLIKVGLVLEKLRAFIAHGIEDNVLPIHYAREATSYLRDLMPLIEYHEYEMEHRTGQEEIADLNTWIEAGVSE</sequence>
<keyword evidence="2" id="KW-0378">Hydrolase</keyword>
<evidence type="ECO:0000313" key="4">
    <source>
        <dbReference type="EMBL" id="SMO96908.1"/>
    </source>
</evidence>
<dbReference type="Gene3D" id="3.40.50.1820">
    <property type="entry name" value="alpha/beta hydrolase"/>
    <property type="match status" value="1"/>
</dbReference>
<evidence type="ECO:0000313" key="5">
    <source>
        <dbReference type="Proteomes" id="UP000320300"/>
    </source>
</evidence>
<dbReference type="Pfam" id="PF02230">
    <property type="entry name" value="Abhydrolase_2"/>
    <property type="match status" value="1"/>
</dbReference>
<dbReference type="InterPro" id="IPR029058">
    <property type="entry name" value="AB_hydrolase_fold"/>
</dbReference>
<organism evidence="4 5">
    <name type="scientific">Pedobacter westerhofensis</name>
    <dbReference type="NCBI Taxonomy" id="425512"/>
    <lineage>
        <taxon>Bacteria</taxon>
        <taxon>Pseudomonadati</taxon>
        <taxon>Bacteroidota</taxon>
        <taxon>Sphingobacteriia</taxon>
        <taxon>Sphingobacteriales</taxon>
        <taxon>Sphingobacteriaceae</taxon>
        <taxon>Pedobacter</taxon>
    </lineage>
</organism>
<dbReference type="EMBL" id="FXTN01000013">
    <property type="protein sequence ID" value="SMO96908.1"/>
    <property type="molecule type" value="Genomic_DNA"/>
</dbReference>
<accession>A0A521FL28</accession>
<dbReference type="GO" id="GO:0016787">
    <property type="term" value="F:hydrolase activity"/>
    <property type="evidence" value="ECO:0007669"/>
    <property type="project" value="UniProtKB-KW"/>
</dbReference>
<feature type="domain" description="Phospholipase/carboxylesterase/thioesterase" evidence="3">
    <location>
        <begin position="27"/>
        <end position="222"/>
    </location>
</feature>
<evidence type="ECO:0000256" key="2">
    <source>
        <dbReference type="ARBA" id="ARBA00022801"/>
    </source>
</evidence>
<gene>
    <name evidence="4" type="ORF">SAMN06265348_113178</name>
</gene>
<dbReference type="SUPFAM" id="SSF53474">
    <property type="entry name" value="alpha/beta-Hydrolases"/>
    <property type="match status" value="1"/>
</dbReference>
<dbReference type="PANTHER" id="PTHR10655:SF17">
    <property type="entry name" value="LYSOPHOSPHOLIPASE-LIKE PROTEIN 1"/>
    <property type="match status" value="1"/>
</dbReference>
<name>A0A521FL28_9SPHI</name>
<dbReference type="InterPro" id="IPR050565">
    <property type="entry name" value="LYPA1-2/EST-like"/>
</dbReference>
<reference evidence="4 5" key="1">
    <citation type="submission" date="2017-05" db="EMBL/GenBank/DDBJ databases">
        <authorList>
            <person name="Varghese N."/>
            <person name="Submissions S."/>
        </authorList>
    </citation>
    <scope>NUCLEOTIDE SEQUENCE [LARGE SCALE GENOMIC DNA]</scope>
    <source>
        <strain evidence="4 5">DSM 19036</strain>
    </source>
</reference>
<dbReference type="RefSeq" id="WP_142530597.1">
    <property type="nucleotide sequence ID" value="NZ_CBCSJO010000012.1"/>
</dbReference>
<comment type="similarity">
    <text evidence="1">Belongs to the AB hydrolase superfamily. AB hydrolase 2 family.</text>
</comment>
<protein>
    <submittedName>
        <fullName evidence="4">Phospholipase/carboxylesterase</fullName>
    </submittedName>
</protein>
<dbReference type="InterPro" id="IPR003140">
    <property type="entry name" value="PLipase/COase/thioEstase"/>
</dbReference>
<dbReference type="Proteomes" id="UP000320300">
    <property type="component" value="Unassembled WGS sequence"/>
</dbReference>